<dbReference type="SMART" id="SM00393">
    <property type="entry name" value="R3H"/>
    <property type="match status" value="1"/>
</dbReference>
<dbReference type="PANTHER" id="PTHR15672">
    <property type="entry name" value="CAMP-REGULATED PHOSPHOPROTEIN 21 RELATED R3H DOMAIN CONTAINING PROTEIN"/>
    <property type="match status" value="1"/>
</dbReference>
<feature type="domain" description="R3H" evidence="3">
    <location>
        <begin position="227"/>
        <end position="290"/>
    </location>
</feature>
<feature type="compositionally biased region" description="Polar residues" evidence="2">
    <location>
        <begin position="854"/>
        <end position="875"/>
    </location>
</feature>
<dbReference type="Proteomes" id="UP001431783">
    <property type="component" value="Unassembled WGS sequence"/>
</dbReference>
<evidence type="ECO:0000259" key="4">
    <source>
        <dbReference type="PROSITE" id="PS51673"/>
    </source>
</evidence>
<feature type="compositionally biased region" description="Low complexity" evidence="2">
    <location>
        <begin position="177"/>
        <end position="188"/>
    </location>
</feature>
<dbReference type="Pfam" id="PF01424">
    <property type="entry name" value="R3H"/>
    <property type="match status" value="1"/>
</dbReference>
<dbReference type="InterPro" id="IPR001374">
    <property type="entry name" value="R3H_dom"/>
</dbReference>
<evidence type="ECO:0000313" key="5">
    <source>
        <dbReference type="EMBL" id="KAK9877542.1"/>
    </source>
</evidence>
<dbReference type="GO" id="GO:0003676">
    <property type="term" value="F:nucleic acid binding"/>
    <property type="evidence" value="ECO:0007669"/>
    <property type="project" value="UniProtKB-UniRule"/>
</dbReference>
<gene>
    <name evidence="5" type="ORF">WA026_018649</name>
</gene>
<dbReference type="AlphaFoldDB" id="A0AAW1U1B7"/>
<evidence type="ECO:0000259" key="3">
    <source>
        <dbReference type="PROSITE" id="PS51061"/>
    </source>
</evidence>
<dbReference type="InterPro" id="IPR051937">
    <property type="entry name" value="R3H_domain_containing"/>
</dbReference>
<feature type="compositionally biased region" description="Pro residues" evidence="2">
    <location>
        <begin position="447"/>
        <end position="457"/>
    </location>
</feature>
<evidence type="ECO:0000256" key="2">
    <source>
        <dbReference type="SAM" id="MobiDB-lite"/>
    </source>
</evidence>
<proteinExistence type="predicted"/>
<dbReference type="InterPro" id="IPR024771">
    <property type="entry name" value="SUZ"/>
</dbReference>
<feature type="compositionally biased region" description="Low complexity" evidence="2">
    <location>
        <begin position="63"/>
        <end position="73"/>
    </location>
</feature>
<feature type="region of interest" description="Disordered" evidence="2">
    <location>
        <begin position="846"/>
        <end position="875"/>
    </location>
</feature>
<dbReference type="PROSITE" id="PS51673">
    <property type="entry name" value="SUZ"/>
    <property type="match status" value="1"/>
</dbReference>
<feature type="region of interest" description="Disordered" evidence="2">
    <location>
        <begin position="169"/>
        <end position="203"/>
    </location>
</feature>
<feature type="domain" description="SUZ" evidence="4">
    <location>
        <begin position="291"/>
        <end position="364"/>
    </location>
</feature>
<reference evidence="5 6" key="1">
    <citation type="submission" date="2023-03" db="EMBL/GenBank/DDBJ databases">
        <title>Genome insight into feeding habits of ladybird beetles.</title>
        <authorList>
            <person name="Li H.-S."/>
            <person name="Huang Y.-H."/>
            <person name="Pang H."/>
        </authorList>
    </citation>
    <scope>NUCLEOTIDE SEQUENCE [LARGE SCALE GENOMIC DNA]</scope>
    <source>
        <strain evidence="5">SYSU_2023b</strain>
        <tissue evidence="5">Whole body</tissue>
    </source>
</reference>
<protein>
    <recommendedName>
        <fullName evidence="7">R3H domain-containing protein 1</fullName>
    </recommendedName>
</protein>
<evidence type="ECO:0008006" key="7">
    <source>
        <dbReference type="Google" id="ProtNLM"/>
    </source>
</evidence>
<evidence type="ECO:0000256" key="1">
    <source>
        <dbReference type="ARBA" id="ARBA00022553"/>
    </source>
</evidence>
<dbReference type="CDD" id="cd02642">
    <property type="entry name" value="R3H_encore_like"/>
    <property type="match status" value="1"/>
</dbReference>
<dbReference type="PANTHER" id="PTHR15672:SF8">
    <property type="entry name" value="PROTEIN ENCORE"/>
    <property type="match status" value="1"/>
</dbReference>
<keyword evidence="6" id="KW-1185">Reference proteome</keyword>
<organism evidence="5 6">
    <name type="scientific">Henosepilachna vigintioctopunctata</name>
    <dbReference type="NCBI Taxonomy" id="420089"/>
    <lineage>
        <taxon>Eukaryota</taxon>
        <taxon>Metazoa</taxon>
        <taxon>Ecdysozoa</taxon>
        <taxon>Arthropoda</taxon>
        <taxon>Hexapoda</taxon>
        <taxon>Insecta</taxon>
        <taxon>Pterygota</taxon>
        <taxon>Neoptera</taxon>
        <taxon>Endopterygota</taxon>
        <taxon>Coleoptera</taxon>
        <taxon>Polyphaga</taxon>
        <taxon>Cucujiformia</taxon>
        <taxon>Coccinelloidea</taxon>
        <taxon>Coccinellidae</taxon>
        <taxon>Epilachninae</taxon>
        <taxon>Epilachnini</taxon>
        <taxon>Henosepilachna</taxon>
    </lineage>
</organism>
<dbReference type="SUPFAM" id="SSF82708">
    <property type="entry name" value="R3H domain"/>
    <property type="match status" value="1"/>
</dbReference>
<accession>A0AAW1U1B7</accession>
<feature type="region of interest" description="Disordered" evidence="2">
    <location>
        <begin position="98"/>
        <end position="155"/>
    </location>
</feature>
<dbReference type="Gene3D" id="3.30.1370.50">
    <property type="entry name" value="R3H-like domain"/>
    <property type="match status" value="1"/>
</dbReference>
<feature type="compositionally biased region" description="Low complexity" evidence="2">
    <location>
        <begin position="482"/>
        <end position="497"/>
    </location>
</feature>
<feature type="region of interest" description="Disordered" evidence="2">
    <location>
        <begin position="411"/>
        <end position="497"/>
    </location>
</feature>
<keyword evidence="1" id="KW-0597">Phosphoprotein</keyword>
<evidence type="ECO:0000313" key="6">
    <source>
        <dbReference type="Proteomes" id="UP001431783"/>
    </source>
</evidence>
<feature type="compositionally biased region" description="Basic and acidic residues" evidence="2">
    <location>
        <begin position="120"/>
        <end position="139"/>
    </location>
</feature>
<feature type="region of interest" description="Disordered" evidence="2">
    <location>
        <begin position="1"/>
        <end position="73"/>
    </location>
</feature>
<feature type="compositionally biased region" description="Polar residues" evidence="2">
    <location>
        <begin position="189"/>
        <end position="203"/>
    </location>
</feature>
<sequence>MQPRGATAAMDEELEDDNGRILSKNPRNAKLKVLVRSHAMREEQSPPRAPSPNNVSPCIKLTPSPQSSPVSVSNPVVVLSPSISRGNSPYRSSICISPTSTLVPSPNTKGSPRCLSPQEDDARQVLRNNNLDRDKEVQRNEYSSHVNGRRRCDNGQQCTNCVKENVGRMNSRGKIRQQSSSQGSFESSHTNSPILSRDSSSEQYTDTTGIDLEIFIPETLNRNAKDRALMLRIEQELVNLAKDKNKTHYKFPPMSSYQRMLVHRCAAYFGMEHNIESSGKCVVVNKSKNTRIPCVGFKEHIKDELLFGEEPRRSILKRDSNSMEDYNFKSPDRHFGLDNRRSKSFEEREEEYEKVRKRIFKGQRRDSSSMDDIVQWSEVVPPWSSTDSDTSTKYRLQLPDYQLRRQGKLIKVQSEETGHPMKNPDGSLYHYDPDNPPSVLVARSKSPPSPRKSPASPPKVTKASPPPSPKKRSSKCSPIRRLNTTNSSTSPSLPYSPPVSLNKSFSFPPLHSETAAHQQQYTMYNTGYPAQSAVPEAPVPLYQPSCLVYNGTYGVQLQPHFEGRIPMESSQMAEIAPNYYVNVPEGASTPLNTQIMYQQPATGYWPQPSVNYYQNGSSGQPRFPLVHAQSSGCLTSYSPNYMPSSQTAAASEMVPVYHNQPMQYIYPNPPAQHNQMVFPNHNSVVFAQNPNPYNNTMYPSQQPIPHYPQSTSTPNSGASSVSNTYRIPDSPQPNMHTLSQNMAQMNLNAVPYVNSPTQQGFHCNKPMIPFDGRHKNGSPKNIAGKMSSSKGFLMTSSQSSTGTSSPAATVIAGFCPQNPGMYRTPPPAPQTPCTFVPNMNMVFRPMGNPRVPTPGTNRSSRSPTPGSDISHFSGQRVTIPPTIYHGMPYVIQHDARMVAGRGQPNMYRQPTPRQPSFPQGSEIRSHKGRKSKNFKVTGLPPSGKQN</sequence>
<dbReference type="PROSITE" id="PS51061">
    <property type="entry name" value="R3H"/>
    <property type="match status" value="1"/>
</dbReference>
<feature type="compositionally biased region" description="Polar residues" evidence="2">
    <location>
        <begin position="98"/>
        <end position="110"/>
    </location>
</feature>
<feature type="region of interest" description="Disordered" evidence="2">
    <location>
        <begin position="902"/>
        <end position="946"/>
    </location>
</feature>
<name>A0AAW1U1B7_9CUCU</name>
<dbReference type="InterPro" id="IPR036867">
    <property type="entry name" value="R3H_dom_sf"/>
</dbReference>
<dbReference type="Pfam" id="PF12752">
    <property type="entry name" value="SUZ"/>
    <property type="match status" value="1"/>
</dbReference>
<dbReference type="EMBL" id="JARQZJ010000042">
    <property type="protein sequence ID" value="KAK9877542.1"/>
    <property type="molecule type" value="Genomic_DNA"/>
</dbReference>
<comment type="caution">
    <text evidence="5">The sequence shown here is derived from an EMBL/GenBank/DDBJ whole genome shotgun (WGS) entry which is preliminary data.</text>
</comment>